<feature type="binding site" evidence="10">
    <location>
        <position position="70"/>
    </location>
    <ligand>
        <name>Zn(2+)</name>
        <dbReference type="ChEBI" id="CHEBI:29105"/>
    </ligand>
</feature>
<evidence type="ECO:0000256" key="3">
    <source>
        <dbReference type="ARBA" id="ARBA00022737"/>
    </source>
</evidence>
<keyword evidence="15" id="KW-1185">Reference proteome</keyword>
<evidence type="ECO:0000256" key="5">
    <source>
        <dbReference type="ARBA" id="ARBA00022833"/>
    </source>
</evidence>
<evidence type="ECO:0000259" key="12">
    <source>
        <dbReference type="PROSITE" id="PS50157"/>
    </source>
</evidence>
<feature type="domain" description="C2H2-type" evidence="12">
    <location>
        <begin position="531"/>
        <end position="558"/>
    </location>
</feature>
<dbReference type="EMBL" id="LR824556">
    <property type="protein sequence ID" value="CAH1642045.1"/>
    <property type="molecule type" value="Genomic_DNA"/>
</dbReference>
<dbReference type="Gene3D" id="3.40.1800.20">
    <property type="match status" value="1"/>
</dbReference>
<reference evidence="14" key="1">
    <citation type="submission" date="2022-02" db="EMBL/GenBank/DDBJ databases">
        <authorList>
            <person name="King R."/>
        </authorList>
    </citation>
    <scope>NUCLEOTIDE SEQUENCE</scope>
</reference>
<evidence type="ECO:0000256" key="2">
    <source>
        <dbReference type="ARBA" id="ARBA00022723"/>
    </source>
</evidence>
<dbReference type="AlphaFoldDB" id="A0A9P0I9X5"/>
<feature type="binding site" evidence="10">
    <location>
        <position position="67"/>
    </location>
    <ligand>
        <name>Zn(2+)</name>
        <dbReference type="ChEBI" id="CHEBI:29105"/>
    </ligand>
</feature>
<dbReference type="GO" id="GO:0005634">
    <property type="term" value="C:nucleus"/>
    <property type="evidence" value="ECO:0007669"/>
    <property type="project" value="UniProtKB-SubCell"/>
</dbReference>
<dbReference type="SMART" id="SM00868">
    <property type="entry name" value="zf-AD"/>
    <property type="match status" value="2"/>
</dbReference>
<evidence type="ECO:0000256" key="11">
    <source>
        <dbReference type="SAM" id="MobiDB-lite"/>
    </source>
</evidence>
<accession>A0A9P0I9X5</accession>
<gene>
    <name evidence="14" type="ORF">SPLIT_LOCUS7401</name>
</gene>
<evidence type="ECO:0000256" key="6">
    <source>
        <dbReference type="ARBA" id="ARBA00023015"/>
    </source>
</evidence>
<evidence type="ECO:0000256" key="7">
    <source>
        <dbReference type="ARBA" id="ARBA00023163"/>
    </source>
</evidence>
<dbReference type="Gene3D" id="3.30.160.60">
    <property type="entry name" value="Classic Zinc Finger"/>
    <property type="match status" value="5"/>
</dbReference>
<dbReference type="PROSITE" id="PS50157">
    <property type="entry name" value="ZINC_FINGER_C2H2_2"/>
    <property type="match status" value="7"/>
</dbReference>
<feature type="compositionally biased region" description="Basic and acidic residues" evidence="11">
    <location>
        <begin position="175"/>
        <end position="202"/>
    </location>
</feature>
<feature type="domain" description="C2H2-type" evidence="12">
    <location>
        <begin position="446"/>
        <end position="474"/>
    </location>
</feature>
<sequence length="563" mass="65981">MEFNEIVVKESPGLCRCCLSEGCYKDLGTEYTWMNETEVYADMLLECFDISITQHNEGPNGPNRLICEVCITRLRDACNFKKQVMDSEKKFIDMMGRGEFRPKMLIYQTQMKCEDPVVEQIENANVEYLEDEIEFGDDDLLKDSDSVEASVSDITVSALPIKGKRGRPRKATPVKPEKRAKVAKMEDKPKTSKAVAKENQDTEEKLIEKQRKDDLTRLITVILENSTILPFRWSANKYMCYFCCCSFIDSSKLKQHTIEEHKDAKLRNLLRTLVSRSRVKLDTSEIICKRCNRQFLSFDEFLDHLSLLHELKFKKELTDCLFTFNLSDDGMSCHDCGQEFRFFGPLLKHAHKYHNRYKTYLCEICGQGFVAKANVDSHIRNVHSFSSGQCTKCDKVFRNNYALQIHFEKTHKTEMLKCPKCPEILASKYLKKRHLALEHDDKKLQFNCDECNRVFTMKSRLVQHKLRTHLKQKTVACEICGFKVFNNDLLRRHMVRHNDTRPFECEYCKKTFQRKKTLEVHKRIHTNDRRYMCKECGRAFVQVTSWKLHMRVHHGGTEGASWH</sequence>
<comment type="subcellular location">
    <subcellularLocation>
        <location evidence="1">Nucleus</location>
    </subcellularLocation>
</comment>
<keyword evidence="5 10" id="KW-0862">Zinc</keyword>
<dbReference type="PROSITE" id="PS00028">
    <property type="entry name" value="ZINC_FINGER_C2H2_1"/>
    <property type="match status" value="9"/>
</dbReference>
<evidence type="ECO:0008006" key="16">
    <source>
        <dbReference type="Google" id="ProtNLM"/>
    </source>
</evidence>
<dbReference type="GO" id="GO:0008270">
    <property type="term" value="F:zinc ion binding"/>
    <property type="evidence" value="ECO:0007669"/>
    <property type="project" value="UniProtKB-UniRule"/>
</dbReference>
<name>A0A9P0I9X5_SPOLI</name>
<evidence type="ECO:0000259" key="13">
    <source>
        <dbReference type="PROSITE" id="PS51915"/>
    </source>
</evidence>
<dbReference type="FunFam" id="3.30.160.60:FF:000012">
    <property type="entry name" value="RB-associated KRAB zinc finger protein-like"/>
    <property type="match status" value="1"/>
</dbReference>
<keyword evidence="8" id="KW-0539">Nucleus</keyword>
<feature type="region of interest" description="Disordered" evidence="11">
    <location>
        <begin position="163"/>
        <end position="202"/>
    </location>
</feature>
<evidence type="ECO:0000256" key="1">
    <source>
        <dbReference type="ARBA" id="ARBA00004123"/>
    </source>
</evidence>
<feature type="domain" description="ZAD" evidence="13">
    <location>
        <begin position="13"/>
        <end position="94"/>
    </location>
</feature>
<dbReference type="Pfam" id="PF00096">
    <property type="entry name" value="zf-C2H2"/>
    <property type="match status" value="3"/>
</dbReference>
<dbReference type="InterPro" id="IPR012934">
    <property type="entry name" value="Znf_AD"/>
</dbReference>
<evidence type="ECO:0000313" key="14">
    <source>
        <dbReference type="EMBL" id="CAH1642045.1"/>
    </source>
</evidence>
<dbReference type="SMART" id="SM00355">
    <property type="entry name" value="ZnF_C2H2"/>
    <property type="match status" value="10"/>
</dbReference>
<dbReference type="Proteomes" id="UP001153321">
    <property type="component" value="Chromosome 25"/>
</dbReference>
<proteinExistence type="predicted"/>
<dbReference type="SUPFAM" id="SSF57716">
    <property type="entry name" value="Glucocorticoid receptor-like (DNA-binding domain)"/>
    <property type="match status" value="1"/>
</dbReference>
<dbReference type="SUPFAM" id="SSF57667">
    <property type="entry name" value="beta-beta-alpha zinc fingers"/>
    <property type="match status" value="4"/>
</dbReference>
<evidence type="ECO:0000256" key="10">
    <source>
        <dbReference type="PROSITE-ProRule" id="PRU01263"/>
    </source>
</evidence>
<feature type="binding site" evidence="10">
    <location>
        <position position="15"/>
    </location>
    <ligand>
        <name>Zn(2+)</name>
        <dbReference type="ChEBI" id="CHEBI:29105"/>
    </ligand>
</feature>
<evidence type="ECO:0000256" key="9">
    <source>
        <dbReference type="PROSITE-ProRule" id="PRU00042"/>
    </source>
</evidence>
<dbReference type="InterPro" id="IPR013087">
    <property type="entry name" value="Znf_C2H2_type"/>
</dbReference>
<protein>
    <recommendedName>
        <fullName evidence="16">Zinc finger protein</fullName>
    </recommendedName>
</protein>
<dbReference type="PANTHER" id="PTHR24379">
    <property type="entry name" value="KRAB AND ZINC FINGER DOMAIN-CONTAINING"/>
    <property type="match status" value="1"/>
</dbReference>
<evidence type="ECO:0000256" key="4">
    <source>
        <dbReference type="ARBA" id="ARBA00022771"/>
    </source>
</evidence>
<evidence type="ECO:0000256" key="8">
    <source>
        <dbReference type="ARBA" id="ARBA00023242"/>
    </source>
</evidence>
<feature type="domain" description="C2H2-type" evidence="12">
    <location>
        <begin position="360"/>
        <end position="384"/>
    </location>
</feature>
<dbReference type="PROSITE" id="PS51915">
    <property type="entry name" value="ZAD"/>
    <property type="match status" value="1"/>
</dbReference>
<feature type="domain" description="C2H2-type" evidence="12">
    <location>
        <begin position="475"/>
        <end position="502"/>
    </location>
</feature>
<keyword evidence="6" id="KW-0805">Transcription regulation</keyword>
<keyword evidence="2 10" id="KW-0479">Metal-binding</keyword>
<dbReference type="FunFam" id="3.30.160.60:FF:000624">
    <property type="entry name" value="zinc finger protein 697"/>
    <property type="match status" value="1"/>
</dbReference>
<dbReference type="InterPro" id="IPR036236">
    <property type="entry name" value="Znf_C2H2_sf"/>
</dbReference>
<evidence type="ECO:0000313" key="15">
    <source>
        <dbReference type="Proteomes" id="UP001153321"/>
    </source>
</evidence>
<dbReference type="Pfam" id="PF13912">
    <property type="entry name" value="zf-C2H2_6"/>
    <property type="match status" value="1"/>
</dbReference>
<organism evidence="14 15">
    <name type="scientific">Spodoptera littoralis</name>
    <name type="common">Egyptian cotton leafworm</name>
    <dbReference type="NCBI Taxonomy" id="7109"/>
    <lineage>
        <taxon>Eukaryota</taxon>
        <taxon>Metazoa</taxon>
        <taxon>Ecdysozoa</taxon>
        <taxon>Arthropoda</taxon>
        <taxon>Hexapoda</taxon>
        <taxon>Insecta</taxon>
        <taxon>Pterygota</taxon>
        <taxon>Neoptera</taxon>
        <taxon>Endopterygota</taxon>
        <taxon>Lepidoptera</taxon>
        <taxon>Glossata</taxon>
        <taxon>Ditrysia</taxon>
        <taxon>Noctuoidea</taxon>
        <taxon>Noctuidae</taxon>
        <taxon>Amphipyrinae</taxon>
        <taxon>Spodoptera</taxon>
    </lineage>
</organism>
<feature type="domain" description="C2H2-type" evidence="12">
    <location>
        <begin position="331"/>
        <end position="359"/>
    </location>
</feature>
<feature type="compositionally biased region" description="Basic residues" evidence="11">
    <location>
        <begin position="163"/>
        <end position="172"/>
    </location>
</feature>
<keyword evidence="4 9" id="KW-0863">Zinc-finger</keyword>
<keyword evidence="7" id="KW-0804">Transcription</keyword>
<keyword evidence="3" id="KW-0677">Repeat</keyword>
<feature type="binding site" evidence="10">
    <location>
        <position position="18"/>
    </location>
    <ligand>
        <name>Zn(2+)</name>
        <dbReference type="ChEBI" id="CHEBI:29105"/>
    </ligand>
</feature>
<feature type="domain" description="C2H2-type" evidence="12">
    <location>
        <begin position="503"/>
        <end position="530"/>
    </location>
</feature>
<dbReference type="PANTHER" id="PTHR24379:SF121">
    <property type="entry name" value="C2H2-TYPE DOMAIN-CONTAINING PROTEIN"/>
    <property type="match status" value="1"/>
</dbReference>
<feature type="domain" description="C2H2-type" evidence="12">
    <location>
        <begin position="388"/>
        <end position="416"/>
    </location>
</feature>